<dbReference type="EMBL" id="JACHJJ010000016">
    <property type="protein sequence ID" value="MBB5965234.1"/>
    <property type="molecule type" value="Genomic_DNA"/>
</dbReference>
<keyword evidence="4" id="KW-1185">Reference proteome</keyword>
<accession>A0A841D9T0</accession>
<protein>
    <submittedName>
        <fullName evidence="3">Uncharacterized protein</fullName>
    </submittedName>
</protein>
<feature type="region of interest" description="Disordered" evidence="1">
    <location>
        <begin position="215"/>
        <end position="241"/>
    </location>
</feature>
<proteinExistence type="predicted"/>
<organism evidence="3 4">
    <name type="scientific">Planomonospora venezuelensis</name>
    <dbReference type="NCBI Taxonomy" id="1999"/>
    <lineage>
        <taxon>Bacteria</taxon>
        <taxon>Bacillati</taxon>
        <taxon>Actinomycetota</taxon>
        <taxon>Actinomycetes</taxon>
        <taxon>Streptosporangiales</taxon>
        <taxon>Streptosporangiaceae</taxon>
        <taxon>Planomonospora</taxon>
    </lineage>
</organism>
<gene>
    <name evidence="3" type="ORF">FHS22_004522</name>
</gene>
<feature type="chain" id="PRO_5033037915" evidence="2">
    <location>
        <begin position="27"/>
        <end position="269"/>
    </location>
</feature>
<keyword evidence="2" id="KW-0732">Signal</keyword>
<evidence type="ECO:0000256" key="2">
    <source>
        <dbReference type="SAM" id="SignalP"/>
    </source>
</evidence>
<dbReference type="Proteomes" id="UP000562352">
    <property type="component" value="Unassembled WGS sequence"/>
</dbReference>
<name>A0A841D9T0_PLAVE</name>
<dbReference type="RefSeq" id="WP_184944487.1">
    <property type="nucleotide sequence ID" value="NZ_BAAAWZ010000001.1"/>
</dbReference>
<evidence type="ECO:0000313" key="4">
    <source>
        <dbReference type="Proteomes" id="UP000562352"/>
    </source>
</evidence>
<evidence type="ECO:0000256" key="1">
    <source>
        <dbReference type="SAM" id="MobiDB-lite"/>
    </source>
</evidence>
<comment type="caution">
    <text evidence="3">The sequence shown here is derived from an EMBL/GenBank/DDBJ whole genome shotgun (WGS) entry which is preliminary data.</text>
</comment>
<reference evidence="3 4" key="1">
    <citation type="submission" date="2020-08" db="EMBL/GenBank/DDBJ databases">
        <title>Genomic Encyclopedia of Type Strains, Phase III (KMG-III): the genomes of soil and plant-associated and newly described type strains.</title>
        <authorList>
            <person name="Whitman W."/>
        </authorList>
    </citation>
    <scope>NUCLEOTIDE SEQUENCE [LARGE SCALE GENOMIC DNA]</scope>
    <source>
        <strain evidence="3 4">CECT 3303</strain>
    </source>
</reference>
<feature type="compositionally biased region" description="Low complexity" evidence="1">
    <location>
        <begin position="222"/>
        <end position="241"/>
    </location>
</feature>
<evidence type="ECO:0000313" key="3">
    <source>
        <dbReference type="EMBL" id="MBB5965234.1"/>
    </source>
</evidence>
<feature type="signal peptide" evidence="2">
    <location>
        <begin position="1"/>
        <end position="26"/>
    </location>
</feature>
<sequence>MKRVIKAAVAAAAFGLAAAICSPAQAEAAAADPFNEQAAAGTVSMALQGLSGGLFDGGAALSGLGNGQGAMAGDGVFGTGSESVRRILGISADQITWGSPIRGVADGMGPVGQTVDTTGGLLGNTSDAAASVGRLTEDLQGTGEAVEGVGNQGGAVDGLVYGLNEAVPQGPEQAGNLSPLVDAVAPEQGAPLRQVVGPVTRSASIDQLAPLLSGATGGGQGVQVSTGQGAPAPAQGGQAATGQATQAATGLVGSMTGLVGGAAKRATTR</sequence>
<dbReference type="AlphaFoldDB" id="A0A841D9T0"/>